<protein>
    <submittedName>
        <fullName evidence="2">Uncharacterized protein</fullName>
    </submittedName>
</protein>
<dbReference type="Proteomes" id="UP000297706">
    <property type="component" value="Unassembled WGS sequence"/>
</dbReference>
<accession>A0A4Y9VU58</accession>
<dbReference type="OrthoDB" id="47603at2"/>
<dbReference type="AlphaFoldDB" id="A0A4Y9VU58"/>
<keyword evidence="1" id="KW-0812">Transmembrane</keyword>
<keyword evidence="1" id="KW-0472">Membrane</keyword>
<proteinExistence type="predicted"/>
<evidence type="ECO:0000256" key="1">
    <source>
        <dbReference type="SAM" id="Phobius"/>
    </source>
</evidence>
<evidence type="ECO:0000313" key="3">
    <source>
        <dbReference type="Proteomes" id="UP000297706"/>
    </source>
</evidence>
<comment type="caution">
    <text evidence="2">The sequence shown here is derived from an EMBL/GenBank/DDBJ whole genome shotgun (WGS) entry which is preliminary data.</text>
</comment>
<reference evidence="2 3" key="1">
    <citation type="submission" date="2018-02" db="EMBL/GenBank/DDBJ databases">
        <title>A novel lanthanide dependent methylotroph, Methylotenera sp. La3113.</title>
        <authorList>
            <person name="Lv H."/>
            <person name="Tani A."/>
        </authorList>
    </citation>
    <scope>NUCLEOTIDE SEQUENCE [LARGE SCALE GENOMIC DNA]</scope>
    <source>
        <strain evidence="2 3">La3113</strain>
    </source>
</reference>
<dbReference type="EMBL" id="PQVH01000005">
    <property type="protein sequence ID" value="TFW72613.1"/>
    <property type="molecule type" value="Genomic_DNA"/>
</dbReference>
<sequence>MSKLLHNIKTKTRFMRIGDWCVVTTGIVLVVVLFQQLWSHEGATRVQIRLGDTIYGTYSLNQQRDIQVDGAIGPATVSIMNGKARFSKSPCHNQYCVHQGWLSRSGQAALCLPNQLSLELIGEAKHYDSLNY</sequence>
<dbReference type="Gene3D" id="2.60.320.10">
    <property type="entry name" value="N-utilization substance G protein NusG, insert domain"/>
    <property type="match status" value="1"/>
</dbReference>
<name>A0A4Y9VU58_9PROT</name>
<dbReference type="RefSeq" id="WP_135276646.1">
    <property type="nucleotide sequence ID" value="NZ_PQVH01000005.1"/>
</dbReference>
<feature type="transmembrane region" description="Helical" evidence="1">
    <location>
        <begin position="20"/>
        <end position="38"/>
    </location>
</feature>
<organism evidence="2 3">
    <name type="scientific">Methylotenera oryzisoli</name>
    <dbReference type="NCBI Taxonomy" id="2080758"/>
    <lineage>
        <taxon>Bacteria</taxon>
        <taxon>Pseudomonadati</taxon>
        <taxon>Pseudomonadota</taxon>
        <taxon>Betaproteobacteria</taxon>
        <taxon>Nitrosomonadales</taxon>
        <taxon>Methylophilaceae</taxon>
        <taxon>Methylotenera</taxon>
    </lineage>
</organism>
<dbReference type="Pfam" id="PF07009">
    <property type="entry name" value="NusG_II"/>
    <property type="match status" value="1"/>
</dbReference>
<dbReference type="InterPro" id="IPR038690">
    <property type="entry name" value="NusG_2_sf"/>
</dbReference>
<dbReference type="CDD" id="cd09910">
    <property type="entry name" value="NGN-insert_like"/>
    <property type="match status" value="1"/>
</dbReference>
<keyword evidence="3" id="KW-1185">Reference proteome</keyword>
<keyword evidence="1" id="KW-1133">Transmembrane helix</keyword>
<evidence type="ECO:0000313" key="2">
    <source>
        <dbReference type="EMBL" id="TFW72613.1"/>
    </source>
</evidence>
<gene>
    <name evidence="2" type="ORF">C3Y98_03155</name>
</gene>